<feature type="compositionally biased region" description="Polar residues" evidence="1">
    <location>
        <begin position="787"/>
        <end position="809"/>
    </location>
</feature>
<dbReference type="AlphaFoldDB" id="A0A286UGA7"/>
<dbReference type="EMBL" id="NBII01000005">
    <property type="protein sequence ID" value="PAV18652.1"/>
    <property type="molecule type" value="Genomic_DNA"/>
</dbReference>
<keyword evidence="2" id="KW-0472">Membrane</keyword>
<comment type="caution">
    <text evidence="3">The sequence shown here is derived from an EMBL/GenBank/DDBJ whole genome shotgun (WGS) entry which is preliminary data.</text>
</comment>
<dbReference type="STRING" id="2282107.A0A286UGA7"/>
<keyword evidence="4" id="KW-1185">Reference proteome</keyword>
<dbReference type="OrthoDB" id="2576334at2759"/>
<keyword evidence="2" id="KW-1133">Transmembrane helix</keyword>
<dbReference type="Proteomes" id="UP000217199">
    <property type="component" value="Unassembled WGS sequence"/>
</dbReference>
<gene>
    <name evidence="3" type="ORF">PNOK_0549500</name>
</gene>
<evidence type="ECO:0000256" key="1">
    <source>
        <dbReference type="SAM" id="MobiDB-lite"/>
    </source>
</evidence>
<name>A0A286UGA7_9AGAM</name>
<evidence type="ECO:0000313" key="3">
    <source>
        <dbReference type="EMBL" id="PAV18652.1"/>
    </source>
</evidence>
<feature type="compositionally biased region" description="Polar residues" evidence="1">
    <location>
        <begin position="649"/>
        <end position="664"/>
    </location>
</feature>
<feature type="compositionally biased region" description="Low complexity" evidence="1">
    <location>
        <begin position="613"/>
        <end position="627"/>
    </location>
</feature>
<keyword evidence="2" id="KW-0812">Transmembrane</keyword>
<accession>A0A286UGA7</accession>
<feature type="region of interest" description="Disordered" evidence="1">
    <location>
        <begin position="787"/>
        <end position="837"/>
    </location>
</feature>
<dbReference type="InParanoid" id="A0A286UGA7"/>
<feature type="region of interest" description="Disordered" evidence="1">
    <location>
        <begin position="579"/>
        <end position="665"/>
    </location>
</feature>
<feature type="region of interest" description="Disordered" evidence="1">
    <location>
        <begin position="372"/>
        <end position="392"/>
    </location>
</feature>
<evidence type="ECO:0000313" key="4">
    <source>
        <dbReference type="Proteomes" id="UP000217199"/>
    </source>
</evidence>
<feature type="region of interest" description="Disordered" evidence="1">
    <location>
        <begin position="699"/>
        <end position="766"/>
    </location>
</feature>
<feature type="compositionally biased region" description="Polar residues" evidence="1">
    <location>
        <begin position="745"/>
        <end position="755"/>
    </location>
</feature>
<organism evidence="3 4">
    <name type="scientific">Pyrrhoderma noxium</name>
    <dbReference type="NCBI Taxonomy" id="2282107"/>
    <lineage>
        <taxon>Eukaryota</taxon>
        <taxon>Fungi</taxon>
        <taxon>Dikarya</taxon>
        <taxon>Basidiomycota</taxon>
        <taxon>Agaricomycotina</taxon>
        <taxon>Agaricomycetes</taxon>
        <taxon>Hymenochaetales</taxon>
        <taxon>Hymenochaetaceae</taxon>
        <taxon>Pyrrhoderma</taxon>
    </lineage>
</organism>
<feature type="transmembrane region" description="Helical" evidence="2">
    <location>
        <begin position="310"/>
        <end position="336"/>
    </location>
</feature>
<feature type="region of interest" description="Disordered" evidence="1">
    <location>
        <begin position="505"/>
        <end position="530"/>
    </location>
</feature>
<evidence type="ECO:0000256" key="2">
    <source>
        <dbReference type="SAM" id="Phobius"/>
    </source>
</evidence>
<feature type="region of interest" description="Disordered" evidence="1">
    <location>
        <begin position="400"/>
        <end position="419"/>
    </location>
</feature>
<protein>
    <submittedName>
        <fullName evidence="3">Uncharacterized protein</fullName>
    </submittedName>
</protein>
<dbReference type="Gene3D" id="2.60.120.260">
    <property type="entry name" value="Galactose-binding domain-like"/>
    <property type="match status" value="2"/>
</dbReference>
<sequence length="837" mass="91377">MAQIITYNITIDDTSPQIAYSSESFSSLSGGWIQLFNDTPNEFPGQIGHRNESLHTTSKSGASFTIGFKGTAIHIYGLTNQSGFSVVLDDLEPTSFANLQSLNMSNTPELLASFTGLEQRDHTLKFTAQISDIDDGAEGMVIFDRAVVTVSTDIINADITTEIINDTEMQFTGSWTFVNDSSLVPDVDHSFHLTKLAGDTAQFTFSNGSSVELGGLTNATAGLFNVTLSSESDPPIELNQQLSGESLFLSYTTLFYASGLDRDRTYTLTVTNLENKTLAIQGMNITVLDGGESAASSTAVVESTVFSRGAIAGIAVASSCAFLFLLAIIFLLWIYYRRRKRNQQNPHPRDLVSNMGPMGKRATSNLFKRGWFGKRGNRSSDSDIVAPPPSRAMDERYLENARSEEGSLETDSGFGLGRIQEKEENVTSIPYYDNLPRSPLDAPPRRLTRHRSLTLSRWSGWYSNSGSRPKSEIVQHPQIPPVPGINIVSPRPVRGYAPVSVLQSAHLRDSRSRGSSTITHGGSFLDIPHSSPFEVDFEKQRQARNLPPHTEQHRTINPSSLGAHARDMLVSFLDFASSGAASRRGSSRSRSHRRSESTRSATHSTNGNDIRPQQDASDSSGQSQSASTGLWTLSLSVDPPQRPMRESRQSQLVPTTAVDNTDTLDSMRHPFSMNFPDLAAASPISPTDSLPMSVSDINFRADDDESSPDGHSGQSYRFLPRHPPLPGTPHSYAFSSPVRSPDLATRSSHMRQMSEPNLGISDQRRPYVAQTSFGRRLAEVRAQAIESQASISGSTQAGHSNSPANSEQPTIRPPGNRLRAALPLPFVNFGRNSNASR</sequence>
<proteinExistence type="predicted"/>
<reference evidence="3 4" key="1">
    <citation type="journal article" date="2017" name="Mol. Ecol.">
        <title>Comparative and population genomic landscape of Phellinus noxius: A hypervariable fungus causing root rot in trees.</title>
        <authorList>
            <person name="Chung C.L."/>
            <person name="Lee T.J."/>
            <person name="Akiba M."/>
            <person name="Lee H.H."/>
            <person name="Kuo T.H."/>
            <person name="Liu D."/>
            <person name="Ke H.M."/>
            <person name="Yokoi T."/>
            <person name="Roa M.B."/>
            <person name="Lu M.J."/>
            <person name="Chang Y.Y."/>
            <person name="Ann P.J."/>
            <person name="Tsai J.N."/>
            <person name="Chen C.Y."/>
            <person name="Tzean S.S."/>
            <person name="Ota Y."/>
            <person name="Hattori T."/>
            <person name="Sahashi N."/>
            <person name="Liou R.F."/>
            <person name="Kikuchi T."/>
            <person name="Tsai I.J."/>
        </authorList>
    </citation>
    <scope>NUCLEOTIDE SEQUENCE [LARGE SCALE GENOMIC DNA]</scope>
    <source>
        <strain evidence="3 4">FFPRI411160</strain>
    </source>
</reference>